<accession>A0A1F8FCR0</accession>
<dbReference type="EMBL" id="MGJP01000001">
    <property type="protein sequence ID" value="OGN10923.1"/>
    <property type="molecule type" value="Genomic_DNA"/>
</dbReference>
<dbReference type="SMART" id="SM00855">
    <property type="entry name" value="PGAM"/>
    <property type="match status" value="1"/>
</dbReference>
<dbReference type="PROSITE" id="PS00175">
    <property type="entry name" value="PG_MUTASE"/>
    <property type="match status" value="1"/>
</dbReference>
<keyword evidence="3" id="KW-0324">Glycolysis</keyword>
<dbReference type="InterPro" id="IPR005952">
    <property type="entry name" value="Phosphogly_mut1"/>
</dbReference>
<dbReference type="GO" id="GO:0004619">
    <property type="term" value="F:phosphoglycerate mutase activity"/>
    <property type="evidence" value="ECO:0007669"/>
    <property type="project" value="UniProtKB-EC"/>
</dbReference>
<evidence type="ECO:0000256" key="2">
    <source>
        <dbReference type="ARBA" id="ARBA00012028"/>
    </source>
</evidence>
<protein>
    <recommendedName>
        <fullName evidence="2">phosphoglycerate mutase (2,3-diphosphoglycerate-dependent)</fullName>
        <ecNumber evidence="2">5.4.2.11</ecNumber>
    </recommendedName>
</protein>
<dbReference type="GO" id="GO:0006096">
    <property type="term" value="P:glycolytic process"/>
    <property type="evidence" value="ECO:0007669"/>
    <property type="project" value="UniProtKB-KW"/>
</dbReference>
<evidence type="ECO:0000256" key="1">
    <source>
        <dbReference type="ARBA" id="ARBA00006717"/>
    </source>
</evidence>
<evidence type="ECO:0000313" key="7">
    <source>
        <dbReference type="Proteomes" id="UP000177167"/>
    </source>
</evidence>
<reference evidence="6 7" key="1">
    <citation type="journal article" date="2016" name="Nat. Commun.">
        <title>Thousands of microbial genomes shed light on interconnected biogeochemical processes in an aquifer system.</title>
        <authorList>
            <person name="Anantharaman K."/>
            <person name="Brown C.T."/>
            <person name="Hug L.A."/>
            <person name="Sharon I."/>
            <person name="Castelle C.J."/>
            <person name="Probst A.J."/>
            <person name="Thomas B.C."/>
            <person name="Singh A."/>
            <person name="Wilkins M.J."/>
            <person name="Karaoz U."/>
            <person name="Brodie E.L."/>
            <person name="Williams K.H."/>
            <person name="Hubbard S.S."/>
            <person name="Banfield J.F."/>
        </authorList>
    </citation>
    <scope>NUCLEOTIDE SEQUENCE [LARGE SCALE GENOMIC DNA]</scope>
</reference>
<dbReference type="Gene3D" id="3.40.50.1240">
    <property type="entry name" value="Phosphoglycerate mutase-like"/>
    <property type="match status" value="1"/>
</dbReference>
<gene>
    <name evidence="6" type="ORF">A3J46_04170</name>
</gene>
<evidence type="ECO:0000256" key="5">
    <source>
        <dbReference type="PIRSR" id="PIRSR613078-2"/>
    </source>
</evidence>
<dbReference type="InterPro" id="IPR029033">
    <property type="entry name" value="His_PPase_superfam"/>
</dbReference>
<dbReference type="AlphaFoldDB" id="A0A1F8FCR0"/>
<organism evidence="6 7">
    <name type="scientific">Candidatus Yanofskybacteria bacterium RIFCSPHIGHO2_02_FULL_41_11</name>
    <dbReference type="NCBI Taxonomy" id="1802675"/>
    <lineage>
        <taxon>Bacteria</taxon>
        <taxon>Candidatus Yanofskyibacteriota</taxon>
    </lineage>
</organism>
<dbReference type="PANTHER" id="PTHR11931">
    <property type="entry name" value="PHOSPHOGLYCERATE MUTASE"/>
    <property type="match status" value="1"/>
</dbReference>
<dbReference type="Pfam" id="PF00300">
    <property type="entry name" value="His_Phos_1"/>
    <property type="match status" value="1"/>
</dbReference>
<evidence type="ECO:0000256" key="3">
    <source>
        <dbReference type="ARBA" id="ARBA00023152"/>
    </source>
</evidence>
<evidence type="ECO:0000256" key="4">
    <source>
        <dbReference type="ARBA" id="ARBA00023235"/>
    </source>
</evidence>
<feature type="binding site" evidence="5">
    <location>
        <position position="78"/>
    </location>
    <ligand>
        <name>substrate</name>
    </ligand>
</feature>
<sequence length="270" mass="31555">MLPIDIILVRHGQSEGNVANKASRKGDNSFFTPEFRNRHSRTFRLTDKGIVQAKTAGEWLKKNIPMPLDRFYVSDYLRAKETAAYLDLPNAIWRVEFHLRERDHALIDNCPDDEKKNLFAFEQRQYEADPFLAYPAGGGESLAALCLRQKTTMMAHWARECSDKRIVVVCHGHVIRAIQIEFEDLGHDDFIRLDSSEEPADKIRNCQIIWYTRRDPDTRVIEPHLVAVRSVCPLGPKEIVEDHGWRRMERNRYTSRDLLKEVDRYPRHIS</sequence>
<dbReference type="InterPro" id="IPR013078">
    <property type="entry name" value="His_Pase_superF_clade-1"/>
</dbReference>
<proteinExistence type="inferred from homology"/>
<feature type="binding site" evidence="5">
    <location>
        <begin position="10"/>
        <end position="17"/>
    </location>
    <ligand>
        <name>substrate</name>
    </ligand>
</feature>
<comment type="similarity">
    <text evidence="1">Belongs to the phosphoglycerate mutase family. BPG-dependent PGAM subfamily.</text>
</comment>
<dbReference type="EC" id="5.4.2.11" evidence="2"/>
<name>A0A1F8FCR0_9BACT</name>
<dbReference type="InterPro" id="IPR001345">
    <property type="entry name" value="PG/BPGM_mutase_AS"/>
</dbReference>
<dbReference type="Proteomes" id="UP000177167">
    <property type="component" value="Unassembled WGS sequence"/>
</dbReference>
<evidence type="ECO:0000313" key="6">
    <source>
        <dbReference type="EMBL" id="OGN10923.1"/>
    </source>
</evidence>
<dbReference type="CDD" id="cd07067">
    <property type="entry name" value="HP_PGM_like"/>
    <property type="match status" value="1"/>
</dbReference>
<keyword evidence="4" id="KW-0413">Isomerase</keyword>
<comment type="caution">
    <text evidence="6">The sequence shown here is derived from an EMBL/GenBank/DDBJ whole genome shotgun (WGS) entry which is preliminary data.</text>
</comment>
<dbReference type="SUPFAM" id="SSF53254">
    <property type="entry name" value="Phosphoglycerate mutase-like"/>
    <property type="match status" value="1"/>
</dbReference>